<accession>A0AA95ICT5</accession>
<dbReference type="RefSeq" id="WP_283928553.1">
    <property type="nucleotide sequence ID" value="NZ_CP126084.1"/>
</dbReference>
<proteinExistence type="predicted"/>
<evidence type="ECO:0000313" key="1">
    <source>
        <dbReference type="EMBL" id="WHX51619.1"/>
    </source>
</evidence>
<dbReference type="AlphaFoldDB" id="A0AA95ICT5"/>
<dbReference type="EMBL" id="CP126084">
    <property type="protein sequence ID" value="WHX51619.1"/>
    <property type="molecule type" value="Genomic_DNA"/>
</dbReference>
<dbReference type="KEGG" id="pwn:QNH46_07500"/>
<protein>
    <submittedName>
        <fullName evidence="1">Uncharacterized protein</fullName>
    </submittedName>
</protein>
<organism evidence="1 2">
    <name type="scientific">Paenibacillus woosongensis</name>
    <dbReference type="NCBI Taxonomy" id="307580"/>
    <lineage>
        <taxon>Bacteria</taxon>
        <taxon>Bacillati</taxon>
        <taxon>Bacillota</taxon>
        <taxon>Bacilli</taxon>
        <taxon>Bacillales</taxon>
        <taxon>Paenibacillaceae</taxon>
        <taxon>Paenibacillus</taxon>
    </lineage>
</organism>
<dbReference type="Proteomes" id="UP001177943">
    <property type="component" value="Chromosome"/>
</dbReference>
<evidence type="ECO:0000313" key="2">
    <source>
        <dbReference type="Proteomes" id="UP001177943"/>
    </source>
</evidence>
<name>A0AA95ICT5_9BACL</name>
<sequence length="51" mass="5705">MNISILGATGRVERDFLPEGGSEISVADKAEFVYRQIRDKTYIRARAGIAY</sequence>
<gene>
    <name evidence="1" type="ORF">QNH46_07500</name>
</gene>
<reference evidence="1" key="1">
    <citation type="submission" date="2023-05" db="EMBL/GenBank/DDBJ databases">
        <title>Comparative genomics of Bacillaceae isolates and their secondary metabolite potential.</title>
        <authorList>
            <person name="Song L."/>
            <person name="Nielsen L.J."/>
            <person name="Mohite O."/>
            <person name="Xu X."/>
            <person name="Weber T."/>
            <person name="Kovacs A.T."/>
        </authorList>
    </citation>
    <scope>NUCLEOTIDE SEQUENCE</scope>
    <source>
        <strain evidence="1">B2_4</strain>
    </source>
</reference>